<dbReference type="Gene3D" id="3.40.1110.10">
    <property type="entry name" value="Calcium-transporting ATPase, cytoplasmic domain N"/>
    <property type="match status" value="1"/>
</dbReference>
<comment type="subcellular location">
    <subcellularLocation>
        <location evidence="1">Cell membrane</location>
        <topology evidence="1">Multi-pass membrane protein</topology>
    </subcellularLocation>
</comment>
<organism evidence="12 13">
    <name type="scientific">Petrolisthes manimaculis</name>
    <dbReference type="NCBI Taxonomy" id="1843537"/>
    <lineage>
        <taxon>Eukaryota</taxon>
        <taxon>Metazoa</taxon>
        <taxon>Ecdysozoa</taxon>
        <taxon>Arthropoda</taxon>
        <taxon>Crustacea</taxon>
        <taxon>Multicrustacea</taxon>
        <taxon>Malacostraca</taxon>
        <taxon>Eumalacostraca</taxon>
        <taxon>Eucarida</taxon>
        <taxon>Decapoda</taxon>
        <taxon>Pleocyemata</taxon>
        <taxon>Anomura</taxon>
        <taxon>Galatheoidea</taxon>
        <taxon>Porcellanidae</taxon>
        <taxon>Petrolisthes</taxon>
    </lineage>
</organism>
<dbReference type="InterPro" id="IPR050510">
    <property type="entry name" value="Cation_transp_ATPase_P-type"/>
</dbReference>
<evidence type="ECO:0000256" key="4">
    <source>
        <dbReference type="ARBA" id="ARBA00022741"/>
    </source>
</evidence>
<keyword evidence="5" id="KW-0067">ATP-binding</keyword>
<dbReference type="SUPFAM" id="SSF56784">
    <property type="entry name" value="HAD-like"/>
    <property type="match status" value="1"/>
</dbReference>
<keyword evidence="10" id="KW-0813">Transport</keyword>
<keyword evidence="7 11" id="KW-1133">Transmembrane helix</keyword>
<evidence type="ECO:0000256" key="2">
    <source>
        <dbReference type="ARBA" id="ARBA00022475"/>
    </source>
</evidence>
<dbReference type="PANTHER" id="PTHR43294">
    <property type="entry name" value="SODIUM/POTASSIUM-TRANSPORTING ATPASE SUBUNIT ALPHA"/>
    <property type="match status" value="1"/>
</dbReference>
<dbReference type="GO" id="GO:1902600">
    <property type="term" value="P:proton transmembrane transport"/>
    <property type="evidence" value="ECO:0007669"/>
    <property type="project" value="TreeGrafter"/>
</dbReference>
<evidence type="ECO:0000313" key="13">
    <source>
        <dbReference type="Proteomes" id="UP001292094"/>
    </source>
</evidence>
<dbReference type="Proteomes" id="UP001292094">
    <property type="component" value="Unassembled WGS sequence"/>
</dbReference>
<dbReference type="FunFam" id="3.40.1110.10:FF:000001">
    <property type="entry name" value="Sodium/potassium-transporting ATPase subunit alpha"/>
    <property type="match status" value="1"/>
</dbReference>
<dbReference type="SUPFAM" id="SSF81660">
    <property type="entry name" value="Metal cation-transporting ATPase, ATP-binding domain N"/>
    <property type="match status" value="1"/>
</dbReference>
<evidence type="ECO:0000256" key="11">
    <source>
        <dbReference type="SAM" id="Phobius"/>
    </source>
</evidence>
<gene>
    <name evidence="12" type="ORF">Pmani_030611</name>
</gene>
<keyword evidence="8" id="KW-0915">Sodium</keyword>
<dbReference type="PROSITE" id="PS00154">
    <property type="entry name" value="ATPASE_E1_E2"/>
    <property type="match status" value="1"/>
</dbReference>
<dbReference type="InterPro" id="IPR018303">
    <property type="entry name" value="ATPase_P-typ_P_site"/>
</dbReference>
<dbReference type="GO" id="GO:0016887">
    <property type="term" value="F:ATP hydrolysis activity"/>
    <property type="evidence" value="ECO:0007669"/>
    <property type="project" value="InterPro"/>
</dbReference>
<keyword evidence="13" id="KW-1185">Reference proteome</keyword>
<sequence>MKGTAVGVAINIGDKTVMGRIAGLASGLEADITPIAKEIKHFVKVITAVAVVLGILGIVSAFAIGLKQLAVLLLIGIIVANVPEGMLATVTLTLALTAMRMAKKNCVVKNIEAIETLGSTSVICSDKTGTLTENRMVVQHIWINQTFINISKVSPTEYKSWKAWNKLIRIATLCNRAEFIVDQGNTEDIPIMERKVSGDASEAAILKYVEATLGDALGKRANNKKIFEIPFSSSYKYQLSIHETEDVKDPRYLLVMKGAPEKILDRCSTIYFNGKTLPLDDELREICNEACLHLGERGERVMGFCDSLLSATDYPVGYEFNADLDNYPVKGLRFIGLISMIDPPRSSVPDAVSKCRMAGIAVTMVTGDHPVTAKAIAKAVGIISEGSETVEDIALRLNIPVENVDPLEA</sequence>
<keyword evidence="9 11" id="KW-0472">Membrane</keyword>
<comment type="caution">
    <text evidence="12">The sequence shown here is derived from an EMBL/GenBank/DDBJ whole genome shotgun (WGS) entry which is preliminary data.</text>
</comment>
<dbReference type="PRINTS" id="PR00119">
    <property type="entry name" value="CATATPASE"/>
</dbReference>
<dbReference type="PANTHER" id="PTHR43294:SF13">
    <property type="entry name" value="SODIUM_POTASSIUM-TRANSPORTING ATPASE SUBUNIT ALPHA"/>
    <property type="match status" value="1"/>
</dbReference>
<evidence type="ECO:0000256" key="6">
    <source>
        <dbReference type="ARBA" id="ARBA00022967"/>
    </source>
</evidence>
<dbReference type="EMBL" id="JAWZYT010003745">
    <property type="protein sequence ID" value="KAK4296923.1"/>
    <property type="molecule type" value="Genomic_DNA"/>
</dbReference>
<dbReference type="InterPro" id="IPR023298">
    <property type="entry name" value="ATPase_P-typ_TM_dom_sf"/>
</dbReference>
<evidence type="ECO:0000256" key="1">
    <source>
        <dbReference type="ARBA" id="ARBA00004651"/>
    </source>
</evidence>
<dbReference type="InterPro" id="IPR023214">
    <property type="entry name" value="HAD_sf"/>
</dbReference>
<feature type="transmembrane region" description="Helical" evidence="11">
    <location>
        <begin position="42"/>
        <end position="64"/>
    </location>
</feature>
<keyword evidence="6" id="KW-1278">Translocase</keyword>
<evidence type="ECO:0000256" key="3">
    <source>
        <dbReference type="ARBA" id="ARBA00022692"/>
    </source>
</evidence>
<feature type="transmembrane region" description="Helical" evidence="11">
    <location>
        <begin position="70"/>
        <end position="96"/>
    </location>
</feature>
<dbReference type="GO" id="GO:0006883">
    <property type="term" value="P:intracellular sodium ion homeostasis"/>
    <property type="evidence" value="ECO:0007669"/>
    <property type="project" value="TreeGrafter"/>
</dbReference>
<keyword evidence="2" id="KW-1003">Cell membrane</keyword>
<name>A0AAE1NVM5_9EUCA</name>
<keyword evidence="10" id="KW-0406">Ion transport</keyword>
<dbReference type="FunFam" id="3.40.50.1000:FF:000001">
    <property type="entry name" value="Phospholipid-transporting ATPase IC"/>
    <property type="match status" value="1"/>
</dbReference>
<dbReference type="GO" id="GO:0005524">
    <property type="term" value="F:ATP binding"/>
    <property type="evidence" value="ECO:0007669"/>
    <property type="project" value="UniProtKB-KW"/>
</dbReference>
<dbReference type="Gene3D" id="3.40.50.1000">
    <property type="entry name" value="HAD superfamily/HAD-like"/>
    <property type="match status" value="1"/>
</dbReference>
<protein>
    <recommendedName>
        <fullName evidence="14">Sodium/potassium ATPase alpha subunit</fullName>
    </recommendedName>
</protein>
<dbReference type="PRINTS" id="PR00121">
    <property type="entry name" value="NAKATPASE"/>
</dbReference>
<evidence type="ECO:0000256" key="8">
    <source>
        <dbReference type="ARBA" id="ARBA00023053"/>
    </source>
</evidence>
<dbReference type="InterPro" id="IPR023299">
    <property type="entry name" value="ATPase_P-typ_cyto_dom_N"/>
</dbReference>
<dbReference type="InterPro" id="IPR036412">
    <property type="entry name" value="HAD-like_sf"/>
</dbReference>
<dbReference type="Gene3D" id="1.20.1110.10">
    <property type="entry name" value="Calcium-transporting ATPase, transmembrane domain"/>
    <property type="match status" value="1"/>
</dbReference>
<dbReference type="GO" id="GO:0030007">
    <property type="term" value="P:intracellular potassium ion homeostasis"/>
    <property type="evidence" value="ECO:0007669"/>
    <property type="project" value="TreeGrafter"/>
</dbReference>
<evidence type="ECO:0000256" key="7">
    <source>
        <dbReference type="ARBA" id="ARBA00022989"/>
    </source>
</evidence>
<keyword evidence="4" id="KW-0547">Nucleotide-binding</keyword>
<evidence type="ECO:0000256" key="9">
    <source>
        <dbReference type="ARBA" id="ARBA00023136"/>
    </source>
</evidence>
<proteinExistence type="predicted"/>
<dbReference type="GO" id="GO:0005886">
    <property type="term" value="C:plasma membrane"/>
    <property type="evidence" value="ECO:0007669"/>
    <property type="project" value="UniProtKB-SubCell"/>
</dbReference>
<dbReference type="NCBIfam" id="TIGR01494">
    <property type="entry name" value="ATPase_P-type"/>
    <property type="match status" value="1"/>
</dbReference>
<dbReference type="AlphaFoldDB" id="A0AAE1NVM5"/>
<keyword evidence="10" id="KW-0739">Sodium transport</keyword>
<dbReference type="Pfam" id="PF13246">
    <property type="entry name" value="Cation_ATPase"/>
    <property type="match status" value="1"/>
</dbReference>
<evidence type="ECO:0000256" key="5">
    <source>
        <dbReference type="ARBA" id="ARBA00022840"/>
    </source>
</evidence>
<dbReference type="GO" id="GO:0036376">
    <property type="term" value="P:sodium ion export across plasma membrane"/>
    <property type="evidence" value="ECO:0007669"/>
    <property type="project" value="TreeGrafter"/>
</dbReference>
<keyword evidence="3 11" id="KW-0812">Transmembrane</keyword>
<evidence type="ECO:0000313" key="12">
    <source>
        <dbReference type="EMBL" id="KAK4296923.1"/>
    </source>
</evidence>
<dbReference type="SUPFAM" id="SSF81665">
    <property type="entry name" value="Calcium ATPase, transmembrane domain M"/>
    <property type="match status" value="1"/>
</dbReference>
<evidence type="ECO:0000256" key="10">
    <source>
        <dbReference type="ARBA" id="ARBA00023201"/>
    </source>
</evidence>
<accession>A0AAE1NVM5</accession>
<dbReference type="GO" id="GO:1990573">
    <property type="term" value="P:potassium ion import across plasma membrane"/>
    <property type="evidence" value="ECO:0007669"/>
    <property type="project" value="TreeGrafter"/>
</dbReference>
<dbReference type="InterPro" id="IPR001757">
    <property type="entry name" value="P_typ_ATPase"/>
</dbReference>
<evidence type="ECO:0008006" key="14">
    <source>
        <dbReference type="Google" id="ProtNLM"/>
    </source>
</evidence>
<reference evidence="12" key="1">
    <citation type="submission" date="2023-11" db="EMBL/GenBank/DDBJ databases">
        <title>Genome assemblies of two species of porcelain crab, Petrolisthes cinctipes and Petrolisthes manimaculis (Anomura: Porcellanidae).</title>
        <authorList>
            <person name="Angst P."/>
        </authorList>
    </citation>
    <scope>NUCLEOTIDE SEQUENCE</scope>
    <source>
        <strain evidence="12">PB745_02</strain>
        <tissue evidence="12">Gill</tissue>
    </source>
</reference>
<dbReference type="GO" id="GO:0005391">
    <property type="term" value="F:P-type sodium:potassium-exchanging transporter activity"/>
    <property type="evidence" value="ECO:0007669"/>
    <property type="project" value="TreeGrafter"/>
</dbReference>